<protein>
    <submittedName>
        <fullName evidence="1">Uncharacterized protein</fullName>
    </submittedName>
</protein>
<evidence type="ECO:0000313" key="2">
    <source>
        <dbReference type="Proteomes" id="UP000321926"/>
    </source>
</evidence>
<name>A0A5C8J2D4_9BACT</name>
<gene>
    <name evidence="1" type="ORF">FVR03_20905</name>
</gene>
<accession>A0A5C8J2D4</accession>
<sequence>MALAKWEILLLLQRKNLSGALNEPALFKRSASLAGLVFWFFLYQQHSRQAKFVKEGHPEHAEGSISQRQSVCYAWHSGLMEALSAALAEPKV</sequence>
<organism evidence="1 2">
    <name type="scientific">Pontibacter qinzhouensis</name>
    <dbReference type="NCBI Taxonomy" id="2603253"/>
    <lineage>
        <taxon>Bacteria</taxon>
        <taxon>Pseudomonadati</taxon>
        <taxon>Bacteroidota</taxon>
        <taxon>Cytophagia</taxon>
        <taxon>Cytophagales</taxon>
        <taxon>Hymenobacteraceae</taxon>
        <taxon>Pontibacter</taxon>
    </lineage>
</organism>
<dbReference type="RefSeq" id="WP_147923720.1">
    <property type="nucleotide sequence ID" value="NZ_VRTY01000113.1"/>
</dbReference>
<dbReference type="AlphaFoldDB" id="A0A5C8J2D4"/>
<evidence type="ECO:0000313" key="1">
    <source>
        <dbReference type="EMBL" id="TXK28403.1"/>
    </source>
</evidence>
<reference evidence="1 2" key="1">
    <citation type="submission" date="2019-08" db="EMBL/GenBank/DDBJ databases">
        <authorList>
            <person name="Shi S."/>
        </authorList>
    </citation>
    <scope>NUCLEOTIDE SEQUENCE [LARGE SCALE GENOMIC DNA]</scope>
    <source>
        <strain evidence="1 2">GY10130</strain>
    </source>
</reference>
<keyword evidence="2" id="KW-1185">Reference proteome</keyword>
<comment type="caution">
    <text evidence="1">The sequence shown here is derived from an EMBL/GenBank/DDBJ whole genome shotgun (WGS) entry which is preliminary data.</text>
</comment>
<dbReference type="Proteomes" id="UP000321926">
    <property type="component" value="Unassembled WGS sequence"/>
</dbReference>
<dbReference type="EMBL" id="VRTY01000113">
    <property type="protein sequence ID" value="TXK28403.1"/>
    <property type="molecule type" value="Genomic_DNA"/>
</dbReference>
<proteinExistence type="predicted"/>